<feature type="region of interest" description="Disordered" evidence="1">
    <location>
        <begin position="61"/>
        <end position="93"/>
    </location>
</feature>
<name>A0A4C1VU82_EUMVA</name>
<comment type="caution">
    <text evidence="2">The sequence shown here is derived from an EMBL/GenBank/DDBJ whole genome shotgun (WGS) entry which is preliminary data.</text>
</comment>
<evidence type="ECO:0000313" key="2">
    <source>
        <dbReference type="EMBL" id="GBP42273.1"/>
    </source>
</evidence>
<organism evidence="2 3">
    <name type="scientific">Eumeta variegata</name>
    <name type="common">Bagworm moth</name>
    <name type="synonym">Eumeta japonica</name>
    <dbReference type="NCBI Taxonomy" id="151549"/>
    <lineage>
        <taxon>Eukaryota</taxon>
        <taxon>Metazoa</taxon>
        <taxon>Ecdysozoa</taxon>
        <taxon>Arthropoda</taxon>
        <taxon>Hexapoda</taxon>
        <taxon>Insecta</taxon>
        <taxon>Pterygota</taxon>
        <taxon>Neoptera</taxon>
        <taxon>Endopterygota</taxon>
        <taxon>Lepidoptera</taxon>
        <taxon>Glossata</taxon>
        <taxon>Ditrysia</taxon>
        <taxon>Tineoidea</taxon>
        <taxon>Psychidae</taxon>
        <taxon>Oiketicinae</taxon>
        <taxon>Eumeta</taxon>
    </lineage>
</organism>
<dbReference type="Proteomes" id="UP000299102">
    <property type="component" value="Unassembled WGS sequence"/>
</dbReference>
<dbReference type="AlphaFoldDB" id="A0A4C1VU82"/>
<evidence type="ECO:0000313" key="3">
    <source>
        <dbReference type="Proteomes" id="UP000299102"/>
    </source>
</evidence>
<accession>A0A4C1VU82</accession>
<proteinExistence type="predicted"/>
<gene>
    <name evidence="2" type="ORF">EVAR_16369_1</name>
</gene>
<sequence>MNLYGMLTSQWVKVDTPQKNCIQWVTESGNPASGRPGYSRRLIEIKIRQFLIPPSPSLIVGKAERRKAGDQRPGSLYSRQPRPAPPSPLGPRNIVLSTESEELFFLPQLT</sequence>
<evidence type="ECO:0000256" key="1">
    <source>
        <dbReference type="SAM" id="MobiDB-lite"/>
    </source>
</evidence>
<protein>
    <submittedName>
        <fullName evidence="2">Uncharacterized protein</fullName>
    </submittedName>
</protein>
<dbReference type="EMBL" id="BGZK01000415">
    <property type="protein sequence ID" value="GBP42273.1"/>
    <property type="molecule type" value="Genomic_DNA"/>
</dbReference>
<reference evidence="2 3" key="1">
    <citation type="journal article" date="2019" name="Commun. Biol.">
        <title>The bagworm genome reveals a unique fibroin gene that provides high tensile strength.</title>
        <authorList>
            <person name="Kono N."/>
            <person name="Nakamura H."/>
            <person name="Ohtoshi R."/>
            <person name="Tomita M."/>
            <person name="Numata K."/>
            <person name="Arakawa K."/>
        </authorList>
    </citation>
    <scope>NUCLEOTIDE SEQUENCE [LARGE SCALE GENOMIC DNA]</scope>
</reference>
<keyword evidence="3" id="KW-1185">Reference proteome</keyword>